<dbReference type="GeneID" id="4782387"/>
<dbReference type="eggNOG" id="arCOG00347">
    <property type="taxonomic scope" value="Archaea"/>
</dbReference>
<dbReference type="Proteomes" id="UP000002593">
    <property type="component" value="Chromosome"/>
</dbReference>
<keyword evidence="1" id="KW-1133">Transmembrane helix</keyword>
<proteinExistence type="predicted"/>
<dbReference type="Pfam" id="PF09754">
    <property type="entry name" value="PAC2"/>
    <property type="match status" value="1"/>
</dbReference>
<dbReference type="OrthoDB" id="35908at2157"/>
<dbReference type="HOGENOM" id="CLU_075000_2_0_2"/>
<dbReference type="InterPro" id="IPR019151">
    <property type="entry name" value="Proteasome_assmbl_chaperone_2"/>
</dbReference>
<dbReference type="RefSeq" id="WP_011821652.1">
    <property type="nucleotide sequence ID" value="NC_008818.1"/>
</dbReference>
<keyword evidence="1" id="KW-0812">Transmembrane</keyword>
<protein>
    <submittedName>
        <fullName evidence="2">Archaeal enzymes of ATP-grasp superfamily</fullName>
    </submittedName>
</protein>
<evidence type="ECO:0000313" key="3">
    <source>
        <dbReference type="Proteomes" id="UP000002593"/>
    </source>
</evidence>
<dbReference type="PANTHER" id="PTHR35610">
    <property type="entry name" value="3-ISOPROPYLMALATE DEHYDRATASE-RELATED"/>
    <property type="match status" value="1"/>
</dbReference>
<dbReference type="PANTHER" id="PTHR35610:SF3">
    <property type="entry name" value="PROTEASOME ASSEMBLY CHAPERONE FAMILY PROTEIN"/>
    <property type="match status" value="1"/>
</dbReference>
<name>A2BK23_HYPBU</name>
<accession>A2BK23</accession>
<organism evidence="2 3">
    <name type="scientific">Hyperthermus butylicus (strain DSM 5456 / JCM 9403 / PLM1-5)</name>
    <dbReference type="NCBI Taxonomy" id="415426"/>
    <lineage>
        <taxon>Archaea</taxon>
        <taxon>Thermoproteota</taxon>
        <taxon>Thermoprotei</taxon>
        <taxon>Desulfurococcales</taxon>
        <taxon>Pyrodictiaceae</taxon>
        <taxon>Hyperthermus</taxon>
    </lineage>
</organism>
<dbReference type="EMBL" id="CP000493">
    <property type="protein sequence ID" value="ABM80334.1"/>
    <property type="molecule type" value="Genomic_DNA"/>
</dbReference>
<evidence type="ECO:0000313" key="2">
    <source>
        <dbReference type="EMBL" id="ABM80334.1"/>
    </source>
</evidence>
<dbReference type="EnsemblBacteria" id="ABM80334">
    <property type="protein sequence ID" value="ABM80334"/>
    <property type="gene ID" value="Hbut_0470"/>
</dbReference>
<reference evidence="2 3" key="1">
    <citation type="journal article" date="2007" name="Archaea">
        <title>The genome of Hyperthermus butylicus: a sulfur-reducing, peptide fermenting, neutrophilic Crenarchaeote growing up to 108 degrees C.</title>
        <authorList>
            <person name="Brugger K."/>
            <person name="Chen L."/>
            <person name="Stark M."/>
            <person name="Zibat A."/>
            <person name="Redder P."/>
            <person name="Ruepp A."/>
            <person name="Awayez M."/>
            <person name="She Q."/>
            <person name="Garrett R.A."/>
            <person name="Klenk H.P."/>
        </authorList>
    </citation>
    <scope>NUCLEOTIDE SEQUENCE [LARGE SCALE GENOMIC DNA]</scope>
    <source>
        <strain evidence="3">DSM 5456 / JCM 9403 / PLM1-5</strain>
    </source>
</reference>
<keyword evidence="3" id="KW-1185">Reference proteome</keyword>
<dbReference type="SUPFAM" id="SSF159659">
    <property type="entry name" value="Cgl1923-like"/>
    <property type="match status" value="1"/>
</dbReference>
<evidence type="ECO:0000256" key="1">
    <source>
        <dbReference type="SAM" id="Phobius"/>
    </source>
</evidence>
<dbReference type="Gene3D" id="3.40.50.10900">
    <property type="entry name" value="PAC-like subunit"/>
    <property type="match status" value="1"/>
</dbReference>
<gene>
    <name evidence="2" type="ordered locus">Hbut_0470</name>
</gene>
<keyword evidence="1" id="KW-0472">Membrane</keyword>
<feature type="transmembrane region" description="Helical" evidence="1">
    <location>
        <begin position="160"/>
        <end position="179"/>
    </location>
</feature>
<dbReference type="InterPro" id="IPR038389">
    <property type="entry name" value="PSMG2_sf"/>
</dbReference>
<dbReference type="AlphaFoldDB" id="A2BK23"/>
<dbReference type="STRING" id="415426.Hbut_0470"/>
<dbReference type="KEGG" id="hbu:Hbut_0470"/>
<sequence>MAFRARFEYKGIRIAYDEALLEGASLFVSGFKGYGAVGYIATLHLAEKANCSKAGFVLTKYMPEAVTPGSSGIVAPFTLYSCMPRDDFRILLLVNHDIPVVYERARFAEAIVRFLVERNIPEAVLIGGFDARYKQGDEKFRWVATAAYSRSLDAPKMDKGLYVIGPLALLLLYAEVYGYPAVALLPYTETARPDPRAAAAAIEVINKLYGFSIGVDELLEEARKIEEMIVLMEQQQKEALIPPSSERAYM</sequence>